<dbReference type="SMART" id="SM00949">
    <property type="entry name" value="PAZ"/>
    <property type="match status" value="1"/>
</dbReference>
<gene>
    <name evidence="8" type="primary">Ago1_3</name>
    <name evidence="7" type="synonym">Ago1_0</name>
    <name evidence="5" type="synonym">Ago1_1</name>
    <name evidence="6" type="synonym">Ago1_2</name>
    <name evidence="7" type="ORF">AVEN_100671_1</name>
    <name evidence="6" type="ORF">AVEN_112669_1</name>
    <name evidence="5" type="ORF">AVEN_171184_1</name>
    <name evidence="8" type="ORF">AVEN_19053_1</name>
</gene>
<feature type="domain" description="PAZ" evidence="3">
    <location>
        <begin position="363"/>
        <end position="476"/>
    </location>
</feature>
<dbReference type="Pfam" id="PF02171">
    <property type="entry name" value="Piwi"/>
    <property type="match status" value="1"/>
</dbReference>
<dbReference type="InterPro" id="IPR012337">
    <property type="entry name" value="RNaseH-like_sf"/>
</dbReference>
<dbReference type="Pfam" id="PF02170">
    <property type="entry name" value="PAZ"/>
    <property type="match status" value="1"/>
</dbReference>
<dbReference type="InterPro" id="IPR003165">
    <property type="entry name" value="Piwi"/>
</dbReference>
<dbReference type="InterPro" id="IPR036397">
    <property type="entry name" value="RNaseH_sf"/>
</dbReference>
<dbReference type="InterPro" id="IPR003100">
    <property type="entry name" value="PAZ_dom"/>
</dbReference>
<dbReference type="SUPFAM" id="SSF53098">
    <property type="entry name" value="Ribonuclease H-like"/>
    <property type="match status" value="1"/>
</dbReference>
<dbReference type="InterPro" id="IPR032473">
    <property type="entry name" value="Argonaute_Mid_dom"/>
</dbReference>
<proteinExistence type="inferred from homology"/>
<dbReference type="SUPFAM" id="SSF101690">
    <property type="entry name" value="PAZ domain"/>
    <property type="match status" value="1"/>
</dbReference>
<sequence>MPRKKGKKKSSPEDAPGPGIPGLSSVCNVPSSSSREQPPASARGSGQRPREQAAAPAQLPRQPEPSGPGRSRQDAPDSEVPGRTRMRDDPSSSGEQRPSASGPSDRQLSQQFRELALVPAMPRKPKQPGRLGRAISLISNLYPLKFSGCHVYHYDVEIARLGASYTEPSSGTSPDSSRHKDGRKKYKCLNTKLNRKVFRKLCIENFEDSLAVFDGEKNMYCMEPLHIEEEGTFEVRIEAENPGDPGDPRGPRMDVFEVRIKPVEKKETGDNVISLEPLNALFRGQTTSVPLEAVMVLETVLRYVPCLRFVPVGRNFFSPPDSKHPLGNGKEVWFGHHQSVRLAQKTAVVNLNLSASSFYESIPVIEYIEKLTGKNLRQVAGLDREDVIKVNKDIKNICVETTHLPYRRKYRVDGLSDLSANKKKFKIPEGNREVEVTVEHYYRTRYDVRLKYPHLLCLKVKNKDSCLPMEVCEIARGQHSSKELNPKQQAEMIKYTAQPPHQRFGEIENVYKNSDYDNDPFLRKFGLRVLDKPLKVDGRTMEAPNVIYKRNSHEFRERPRNGAWNMRDKQFFTGTRIDRWTLLSFARKEECHYGKLKQFAGALERFANEQGVEMNACSHIEIAEAKLQNIHFCIKNMKSQFNAQLIFVVLPTEKQRVPGKSEKLSQALYSEVKRVAETNIGIVTQCVKGENVVSKGTNPSFVSNLCLKMNAKMGGVNNSMVPAEVSMQPQEQILFVGADVNHPAPTENTCYSLAAAVGSVDGHPSRYAVIVRPQKNDENYKKMVEVILNMQEMMRKLLLAYYANTRMKPKKIIVYRDGVSDGQFADVQAREIEWIRAACTGLEAGYRPGITFIVIQKRHNVRFLDARGNPPPGTVVDTTVTHPLNYDFYLYSHSGMKGKMT</sequence>
<dbReference type="InterPro" id="IPR032474">
    <property type="entry name" value="Argonaute_N"/>
</dbReference>
<feature type="compositionally biased region" description="Polar residues" evidence="2">
    <location>
        <begin position="91"/>
        <end position="108"/>
    </location>
</feature>
<dbReference type="SMART" id="SM01163">
    <property type="entry name" value="DUF1785"/>
    <property type="match status" value="1"/>
</dbReference>
<dbReference type="GO" id="GO:0034587">
    <property type="term" value="P:piRNA processing"/>
    <property type="evidence" value="ECO:0007669"/>
    <property type="project" value="UniProtKB-ARBA"/>
</dbReference>
<comment type="similarity">
    <text evidence="1">Belongs to the argonaute family.</text>
</comment>
<dbReference type="PANTHER" id="PTHR22891">
    <property type="entry name" value="EUKARYOTIC TRANSLATION INITIATION FACTOR 2C"/>
    <property type="match status" value="1"/>
</dbReference>
<evidence type="ECO:0000259" key="3">
    <source>
        <dbReference type="PROSITE" id="PS50821"/>
    </source>
</evidence>
<dbReference type="Gene3D" id="3.40.50.2300">
    <property type="match status" value="1"/>
</dbReference>
<dbReference type="Proteomes" id="UP000499080">
    <property type="component" value="Unassembled WGS sequence"/>
</dbReference>
<feature type="compositionally biased region" description="Low complexity" evidence="2">
    <location>
        <begin position="52"/>
        <end position="61"/>
    </location>
</feature>
<dbReference type="PROSITE" id="PS50822">
    <property type="entry name" value="PIWI"/>
    <property type="match status" value="1"/>
</dbReference>
<dbReference type="InterPro" id="IPR014811">
    <property type="entry name" value="ArgoL1"/>
</dbReference>
<dbReference type="InterPro" id="IPR032472">
    <property type="entry name" value="ArgoL2"/>
</dbReference>
<evidence type="ECO:0000256" key="1">
    <source>
        <dbReference type="RuleBase" id="RU361178"/>
    </source>
</evidence>
<dbReference type="EMBL" id="BGPR01020591">
    <property type="protein sequence ID" value="GBN85042.1"/>
    <property type="molecule type" value="Genomic_DNA"/>
</dbReference>
<dbReference type="Gene3D" id="3.30.420.10">
    <property type="entry name" value="Ribonuclease H-like superfamily/Ribonuclease H"/>
    <property type="match status" value="1"/>
</dbReference>
<protein>
    <submittedName>
        <fullName evidence="8">Protein argonaute-1</fullName>
    </submittedName>
</protein>
<reference evidence="8 9" key="1">
    <citation type="journal article" date="2019" name="Sci. Rep.">
        <title>Orb-weaving spider Araneus ventricosus genome elucidates the spidroin gene catalogue.</title>
        <authorList>
            <person name="Kono N."/>
            <person name="Nakamura H."/>
            <person name="Ohtoshi R."/>
            <person name="Moran D.A.P."/>
            <person name="Shinohara A."/>
            <person name="Yoshida Y."/>
            <person name="Fujiwara M."/>
            <person name="Mori M."/>
            <person name="Tomita M."/>
            <person name="Arakawa K."/>
        </authorList>
    </citation>
    <scope>NUCLEOTIDE SEQUENCE [LARGE SCALE GENOMIC DNA]</scope>
</reference>
<dbReference type="GO" id="GO:0003723">
    <property type="term" value="F:RNA binding"/>
    <property type="evidence" value="ECO:0007669"/>
    <property type="project" value="InterPro"/>
</dbReference>
<dbReference type="EMBL" id="BGPR01020486">
    <property type="protein sequence ID" value="GBN84780.1"/>
    <property type="molecule type" value="Genomic_DNA"/>
</dbReference>
<evidence type="ECO:0000313" key="5">
    <source>
        <dbReference type="EMBL" id="GBN83098.1"/>
    </source>
</evidence>
<dbReference type="Gene3D" id="2.170.260.10">
    <property type="entry name" value="paz domain"/>
    <property type="match status" value="1"/>
</dbReference>
<evidence type="ECO:0000313" key="8">
    <source>
        <dbReference type="EMBL" id="GBN85042.1"/>
    </source>
</evidence>
<dbReference type="Pfam" id="PF16487">
    <property type="entry name" value="ArgoMid"/>
    <property type="match status" value="1"/>
</dbReference>
<evidence type="ECO:0000313" key="6">
    <source>
        <dbReference type="EMBL" id="GBN84780.1"/>
    </source>
</evidence>
<evidence type="ECO:0000256" key="2">
    <source>
        <dbReference type="SAM" id="MobiDB-lite"/>
    </source>
</evidence>
<evidence type="ECO:0000313" key="9">
    <source>
        <dbReference type="Proteomes" id="UP000499080"/>
    </source>
</evidence>
<accession>A0A4Y2SA18</accession>
<dbReference type="Pfam" id="PF16488">
    <property type="entry name" value="ArgoL2"/>
    <property type="match status" value="1"/>
</dbReference>
<dbReference type="OrthoDB" id="10252740at2759"/>
<feature type="compositionally biased region" description="Basic and acidic residues" evidence="2">
    <location>
        <begin position="71"/>
        <end position="90"/>
    </location>
</feature>
<evidence type="ECO:0000313" key="7">
    <source>
        <dbReference type="EMBL" id="GBN84792.1"/>
    </source>
</evidence>
<dbReference type="SMART" id="SM00950">
    <property type="entry name" value="Piwi"/>
    <property type="match status" value="1"/>
</dbReference>
<dbReference type="Pfam" id="PF08699">
    <property type="entry name" value="ArgoL1"/>
    <property type="match status" value="1"/>
</dbReference>
<feature type="domain" description="Piwi" evidence="4">
    <location>
        <begin position="645"/>
        <end position="901"/>
    </location>
</feature>
<dbReference type="CDD" id="cd02846">
    <property type="entry name" value="PAZ_argonaute_like"/>
    <property type="match status" value="1"/>
</dbReference>
<dbReference type="EMBL" id="BGPR01020496">
    <property type="protein sequence ID" value="GBN84792.1"/>
    <property type="molecule type" value="Genomic_DNA"/>
</dbReference>
<name>A0A4Y2SA18_ARAVE</name>
<keyword evidence="9" id="KW-1185">Reference proteome</keyword>
<evidence type="ECO:0000259" key="4">
    <source>
        <dbReference type="PROSITE" id="PS50822"/>
    </source>
</evidence>
<dbReference type="InterPro" id="IPR036085">
    <property type="entry name" value="PAZ_dom_sf"/>
</dbReference>
<dbReference type="PROSITE" id="PS50821">
    <property type="entry name" value="PAZ"/>
    <property type="match status" value="1"/>
</dbReference>
<organism evidence="8 9">
    <name type="scientific">Araneus ventricosus</name>
    <name type="common">Orbweaver spider</name>
    <name type="synonym">Epeira ventricosa</name>
    <dbReference type="NCBI Taxonomy" id="182803"/>
    <lineage>
        <taxon>Eukaryota</taxon>
        <taxon>Metazoa</taxon>
        <taxon>Ecdysozoa</taxon>
        <taxon>Arthropoda</taxon>
        <taxon>Chelicerata</taxon>
        <taxon>Arachnida</taxon>
        <taxon>Araneae</taxon>
        <taxon>Araneomorphae</taxon>
        <taxon>Entelegynae</taxon>
        <taxon>Araneoidea</taxon>
        <taxon>Araneidae</taxon>
        <taxon>Araneus</taxon>
    </lineage>
</organism>
<dbReference type="EMBL" id="BGPR01019842">
    <property type="protein sequence ID" value="GBN83098.1"/>
    <property type="molecule type" value="Genomic_DNA"/>
</dbReference>
<dbReference type="Pfam" id="PF16486">
    <property type="entry name" value="ArgoN"/>
    <property type="match status" value="1"/>
</dbReference>
<feature type="region of interest" description="Disordered" evidence="2">
    <location>
        <begin position="1"/>
        <end position="108"/>
    </location>
</feature>
<feature type="compositionally biased region" description="Low complexity" evidence="2">
    <location>
        <begin position="24"/>
        <end position="34"/>
    </location>
</feature>
<comment type="caution">
    <text evidence="8">The sequence shown here is derived from an EMBL/GenBank/DDBJ whole genome shotgun (WGS) entry which is preliminary data.</text>
</comment>
<dbReference type="AlphaFoldDB" id="A0A4Y2SA18"/>